<gene>
    <name evidence="4 6" type="primary">rplM</name>
    <name evidence="7" type="ORF">A3A97_00945</name>
</gene>
<dbReference type="PROSITE" id="PS00783">
    <property type="entry name" value="RIBOSOMAL_L13"/>
    <property type="match status" value="1"/>
</dbReference>
<dbReference type="PIRSF" id="PIRSF002181">
    <property type="entry name" value="Ribosomal_L13"/>
    <property type="match status" value="1"/>
</dbReference>
<dbReference type="InterPro" id="IPR005822">
    <property type="entry name" value="Ribosomal_uL13"/>
</dbReference>
<evidence type="ECO:0000313" key="7">
    <source>
        <dbReference type="EMBL" id="OHA51397.1"/>
    </source>
</evidence>
<dbReference type="InterPro" id="IPR023563">
    <property type="entry name" value="Ribosomal_uL13_CS"/>
</dbReference>
<evidence type="ECO:0000256" key="6">
    <source>
        <dbReference type="RuleBase" id="RU003878"/>
    </source>
</evidence>
<sequence>MIKQRKSVKIDASGRALGRVAVEAAMFLRGKDVADFAPHLDNGATVEIINAEKIEFSKEKRREKSYWRHSGHLGGIKFTSAEYLWEKDPTDVLRRAIYGMLPGNRLRANMMRRLKIYTGENK</sequence>
<dbReference type="NCBIfam" id="TIGR01066">
    <property type="entry name" value="rplM_bact"/>
    <property type="match status" value="1"/>
</dbReference>
<dbReference type="PANTHER" id="PTHR11545">
    <property type="entry name" value="RIBOSOMAL PROTEIN L13"/>
    <property type="match status" value="1"/>
</dbReference>
<evidence type="ECO:0000256" key="2">
    <source>
        <dbReference type="ARBA" id="ARBA00022980"/>
    </source>
</evidence>
<dbReference type="GO" id="GO:0005840">
    <property type="term" value="C:ribosome"/>
    <property type="evidence" value="ECO:0007669"/>
    <property type="project" value="UniProtKB-KW"/>
</dbReference>
<organism evidence="7 8">
    <name type="scientific">Candidatus Terrybacteria bacterium RIFCSPLOWO2_01_FULL_40_23</name>
    <dbReference type="NCBI Taxonomy" id="1802366"/>
    <lineage>
        <taxon>Bacteria</taxon>
        <taxon>Candidatus Terryibacteriota</taxon>
    </lineage>
</organism>
<dbReference type="GO" id="GO:0006412">
    <property type="term" value="P:translation"/>
    <property type="evidence" value="ECO:0007669"/>
    <property type="project" value="UniProtKB-UniRule"/>
</dbReference>
<dbReference type="GO" id="GO:0017148">
    <property type="term" value="P:negative regulation of translation"/>
    <property type="evidence" value="ECO:0007669"/>
    <property type="project" value="TreeGrafter"/>
</dbReference>
<dbReference type="GO" id="GO:0003735">
    <property type="term" value="F:structural constituent of ribosome"/>
    <property type="evidence" value="ECO:0007669"/>
    <property type="project" value="InterPro"/>
</dbReference>
<dbReference type="SUPFAM" id="SSF52161">
    <property type="entry name" value="Ribosomal protein L13"/>
    <property type="match status" value="1"/>
</dbReference>
<comment type="subunit">
    <text evidence="4">Part of the 50S ribosomal subunit.</text>
</comment>
<dbReference type="HAMAP" id="MF_01366">
    <property type="entry name" value="Ribosomal_uL13"/>
    <property type="match status" value="1"/>
</dbReference>
<dbReference type="EMBL" id="MHSW01000023">
    <property type="protein sequence ID" value="OHA51397.1"/>
    <property type="molecule type" value="Genomic_DNA"/>
</dbReference>
<comment type="similarity">
    <text evidence="1 4 5">Belongs to the universal ribosomal protein uL13 family.</text>
</comment>
<dbReference type="InterPro" id="IPR005823">
    <property type="entry name" value="Ribosomal_uL13_bac-type"/>
</dbReference>
<evidence type="ECO:0000256" key="4">
    <source>
        <dbReference type="HAMAP-Rule" id="MF_01366"/>
    </source>
</evidence>
<dbReference type="GO" id="GO:1990904">
    <property type="term" value="C:ribonucleoprotein complex"/>
    <property type="evidence" value="ECO:0007669"/>
    <property type="project" value="UniProtKB-KW"/>
</dbReference>
<keyword evidence="3 4" id="KW-0687">Ribonucleoprotein</keyword>
<protein>
    <recommendedName>
        <fullName evidence="4">Large ribosomal subunit protein uL13</fullName>
    </recommendedName>
</protein>
<proteinExistence type="inferred from homology"/>
<evidence type="ECO:0000256" key="1">
    <source>
        <dbReference type="ARBA" id="ARBA00006227"/>
    </source>
</evidence>
<evidence type="ECO:0000256" key="5">
    <source>
        <dbReference type="RuleBase" id="RU003877"/>
    </source>
</evidence>
<comment type="function">
    <text evidence="4 6">This protein is one of the early assembly proteins of the 50S ribosomal subunit, although it is not seen to bind rRNA by itself. It is important during the early stages of 50S assembly.</text>
</comment>
<dbReference type="Proteomes" id="UP000176951">
    <property type="component" value="Unassembled WGS sequence"/>
</dbReference>
<dbReference type="Pfam" id="PF00572">
    <property type="entry name" value="Ribosomal_L13"/>
    <property type="match status" value="1"/>
</dbReference>
<dbReference type="PANTHER" id="PTHR11545:SF2">
    <property type="entry name" value="LARGE RIBOSOMAL SUBUNIT PROTEIN UL13M"/>
    <property type="match status" value="1"/>
</dbReference>
<dbReference type="AlphaFoldDB" id="A0A1G2PSW8"/>
<evidence type="ECO:0000256" key="3">
    <source>
        <dbReference type="ARBA" id="ARBA00023274"/>
    </source>
</evidence>
<dbReference type="CDD" id="cd00392">
    <property type="entry name" value="Ribosomal_L13"/>
    <property type="match status" value="1"/>
</dbReference>
<dbReference type="Gene3D" id="3.90.1180.10">
    <property type="entry name" value="Ribosomal protein L13"/>
    <property type="match status" value="1"/>
</dbReference>
<dbReference type="GO" id="GO:0003729">
    <property type="term" value="F:mRNA binding"/>
    <property type="evidence" value="ECO:0007669"/>
    <property type="project" value="TreeGrafter"/>
</dbReference>
<accession>A0A1G2PSW8</accession>
<reference evidence="7 8" key="1">
    <citation type="journal article" date="2016" name="Nat. Commun.">
        <title>Thousands of microbial genomes shed light on interconnected biogeochemical processes in an aquifer system.</title>
        <authorList>
            <person name="Anantharaman K."/>
            <person name="Brown C.T."/>
            <person name="Hug L.A."/>
            <person name="Sharon I."/>
            <person name="Castelle C.J."/>
            <person name="Probst A.J."/>
            <person name="Thomas B.C."/>
            <person name="Singh A."/>
            <person name="Wilkins M.J."/>
            <person name="Karaoz U."/>
            <person name="Brodie E.L."/>
            <person name="Williams K.H."/>
            <person name="Hubbard S.S."/>
            <person name="Banfield J.F."/>
        </authorList>
    </citation>
    <scope>NUCLEOTIDE SEQUENCE [LARGE SCALE GENOMIC DNA]</scope>
</reference>
<keyword evidence="2 4" id="KW-0689">Ribosomal protein</keyword>
<comment type="caution">
    <text evidence="7">The sequence shown here is derived from an EMBL/GenBank/DDBJ whole genome shotgun (WGS) entry which is preliminary data.</text>
</comment>
<dbReference type="InterPro" id="IPR036899">
    <property type="entry name" value="Ribosomal_uL13_sf"/>
</dbReference>
<evidence type="ECO:0000313" key="8">
    <source>
        <dbReference type="Proteomes" id="UP000176951"/>
    </source>
</evidence>
<name>A0A1G2PSW8_9BACT</name>